<sequence>MQQILKHPLHFPIFLPQIQFKQSIKNPNETLNHLLKFNSKFPKTTSKMSSWSCLACTFLNPPSQKLTCQICQTPSTTTTTTTISTSPHKWACKACTFLNSYTLTNCEICDTRVPTFDFDDFENNSSSSDVGSIFFPLRKCGSSSLTPVLDPDDPKLDSGFQDKVRIQMGTDHLNGSPKILSSNKRKFEDTVSAESEGPFDCVGTINKEDNGKALTDLGSAETVDDSECSIVFKRKRDPSESAEKPVAVNGFRDVKSSKKQTTLLDEKVRTIGAEKGSVSVENAENGEVKNVSGVIKIMSYNVWFRDELEGHLRMQAIGNLIQLHSPDVICFQEVNSVIYAIFQKSSWWKKYRCSVSFERSQNEAYFCMQLAKLPVKSFSCRPFSNTMMCRELCIADIEVNQKNSLVIATTHLESPCPGPPKWDQMYSKERVTQAQEAITVLNRFPNVIFCGDMNWDDKQDGQFPFTDGWFDAWEKLRPTEVGYTYDTKSNKMLTGNRTLQKRLDRFICHLPDFTVSSIEMIGTKPIQGLEYKKEKKLRGKIQELLLPVYPSDHYGLLLTVTAV</sequence>
<evidence type="ECO:0000256" key="11">
    <source>
        <dbReference type="ARBA" id="ARBA00023204"/>
    </source>
</evidence>
<keyword evidence="11" id="KW-0234">DNA repair</keyword>
<feature type="domain" description="RanBP2-type" evidence="13">
    <location>
        <begin position="90"/>
        <end position="109"/>
    </location>
</feature>
<dbReference type="InterPro" id="IPR005135">
    <property type="entry name" value="Endo/exonuclease/phosphatase"/>
</dbReference>
<dbReference type="SUPFAM" id="SSF56219">
    <property type="entry name" value="DNase I-like"/>
    <property type="match status" value="1"/>
</dbReference>
<dbReference type="SUPFAM" id="SSF90209">
    <property type="entry name" value="Ran binding protein zinc finger-like"/>
    <property type="match status" value="1"/>
</dbReference>
<keyword evidence="9" id="KW-0862">Zinc</keyword>
<evidence type="ECO:0000256" key="2">
    <source>
        <dbReference type="ARBA" id="ARBA00001946"/>
    </source>
</evidence>
<evidence type="ECO:0000313" key="14">
    <source>
        <dbReference type="EMBL" id="KAK9714993.1"/>
    </source>
</evidence>
<evidence type="ECO:0000256" key="8">
    <source>
        <dbReference type="ARBA" id="ARBA00022801"/>
    </source>
</evidence>
<evidence type="ECO:0000256" key="9">
    <source>
        <dbReference type="ARBA" id="ARBA00022833"/>
    </source>
</evidence>
<evidence type="ECO:0000256" key="6">
    <source>
        <dbReference type="ARBA" id="ARBA00022763"/>
    </source>
</evidence>
<dbReference type="SMART" id="SM00547">
    <property type="entry name" value="ZnF_RBZ"/>
    <property type="match status" value="2"/>
</dbReference>
<dbReference type="CDD" id="cd09080">
    <property type="entry name" value="TDP2"/>
    <property type="match status" value="1"/>
</dbReference>
<dbReference type="PROSITE" id="PS01358">
    <property type="entry name" value="ZF_RANBP2_1"/>
    <property type="match status" value="1"/>
</dbReference>
<dbReference type="Gene3D" id="2.30.30.380">
    <property type="entry name" value="Zn-finger domain of Sec23/24"/>
    <property type="match status" value="1"/>
</dbReference>
<gene>
    <name evidence="14" type="ORF">RND81_06G136200</name>
</gene>
<evidence type="ECO:0000256" key="5">
    <source>
        <dbReference type="ARBA" id="ARBA00022723"/>
    </source>
</evidence>
<dbReference type="EMBL" id="JBDFQZ010000006">
    <property type="protein sequence ID" value="KAK9714993.1"/>
    <property type="molecule type" value="Genomic_DNA"/>
</dbReference>
<protein>
    <recommendedName>
        <fullName evidence="13">RanBP2-type domain-containing protein</fullName>
    </recommendedName>
</protein>
<keyword evidence="7" id="KW-0863">Zinc-finger</keyword>
<dbReference type="InterPro" id="IPR001876">
    <property type="entry name" value="Znf_RanBP2"/>
</dbReference>
<dbReference type="GO" id="GO:0003697">
    <property type="term" value="F:single-stranded DNA binding"/>
    <property type="evidence" value="ECO:0007669"/>
    <property type="project" value="TreeGrafter"/>
</dbReference>
<comment type="subcellular location">
    <subcellularLocation>
        <location evidence="3">Nucleus</location>
        <location evidence="3">PML body</location>
    </subcellularLocation>
</comment>
<keyword evidence="15" id="KW-1185">Reference proteome</keyword>
<dbReference type="Gene3D" id="4.10.1060.10">
    <property type="entry name" value="Zinc finger, RanBP2-type"/>
    <property type="match status" value="1"/>
</dbReference>
<evidence type="ECO:0000256" key="12">
    <source>
        <dbReference type="ARBA" id="ARBA00023242"/>
    </source>
</evidence>
<dbReference type="PANTHER" id="PTHR15822:SF4">
    <property type="entry name" value="TYROSYL-DNA PHOSPHODIESTERASE 2"/>
    <property type="match status" value="1"/>
</dbReference>
<dbReference type="GO" id="GO:0006302">
    <property type="term" value="P:double-strand break repair"/>
    <property type="evidence" value="ECO:0007669"/>
    <property type="project" value="TreeGrafter"/>
</dbReference>
<dbReference type="InterPro" id="IPR051547">
    <property type="entry name" value="TDP2-like"/>
</dbReference>
<dbReference type="Gene3D" id="3.60.10.10">
    <property type="entry name" value="Endonuclease/exonuclease/phosphatase"/>
    <property type="match status" value="1"/>
</dbReference>
<dbReference type="Proteomes" id="UP001443914">
    <property type="component" value="Unassembled WGS sequence"/>
</dbReference>
<dbReference type="Pfam" id="PF03372">
    <property type="entry name" value="Exo_endo_phos"/>
    <property type="match status" value="1"/>
</dbReference>
<dbReference type="InterPro" id="IPR036691">
    <property type="entry name" value="Endo/exonu/phosph_ase_sf"/>
</dbReference>
<keyword evidence="5" id="KW-0479">Metal-binding</keyword>
<comment type="cofactor">
    <cofactor evidence="1">
        <name>Mn(2+)</name>
        <dbReference type="ChEBI" id="CHEBI:29035"/>
    </cofactor>
</comment>
<reference evidence="14" key="1">
    <citation type="submission" date="2024-03" db="EMBL/GenBank/DDBJ databases">
        <title>WGS assembly of Saponaria officinalis var. Norfolk2.</title>
        <authorList>
            <person name="Jenkins J."/>
            <person name="Shu S."/>
            <person name="Grimwood J."/>
            <person name="Barry K."/>
            <person name="Goodstein D."/>
            <person name="Schmutz J."/>
            <person name="Leebens-Mack J."/>
            <person name="Osbourn A."/>
        </authorList>
    </citation>
    <scope>NUCLEOTIDE SEQUENCE [LARGE SCALE GENOMIC DNA]</scope>
    <source>
        <strain evidence="14">JIC</strain>
    </source>
</reference>
<evidence type="ECO:0000256" key="10">
    <source>
        <dbReference type="ARBA" id="ARBA00022842"/>
    </source>
</evidence>
<name>A0AAW1KD15_SAPOF</name>
<keyword evidence="12" id="KW-0539">Nucleus</keyword>
<evidence type="ECO:0000256" key="4">
    <source>
        <dbReference type="ARBA" id="ARBA00022722"/>
    </source>
</evidence>
<comment type="caution">
    <text evidence="14">The sequence shown here is derived from an EMBL/GenBank/DDBJ whole genome shotgun (WGS) entry which is preliminary data.</text>
</comment>
<evidence type="ECO:0000313" key="15">
    <source>
        <dbReference type="Proteomes" id="UP001443914"/>
    </source>
</evidence>
<dbReference type="AlphaFoldDB" id="A0AAW1KD15"/>
<dbReference type="PANTHER" id="PTHR15822">
    <property type="entry name" value="TRAF AND TNF RECEPTOR-ASSOCIATED PROTEIN"/>
    <property type="match status" value="1"/>
</dbReference>
<evidence type="ECO:0000256" key="3">
    <source>
        <dbReference type="ARBA" id="ARBA00004322"/>
    </source>
</evidence>
<evidence type="ECO:0000256" key="7">
    <source>
        <dbReference type="ARBA" id="ARBA00022771"/>
    </source>
</evidence>
<organism evidence="14 15">
    <name type="scientific">Saponaria officinalis</name>
    <name type="common">Common soapwort</name>
    <name type="synonym">Lychnis saponaria</name>
    <dbReference type="NCBI Taxonomy" id="3572"/>
    <lineage>
        <taxon>Eukaryota</taxon>
        <taxon>Viridiplantae</taxon>
        <taxon>Streptophyta</taxon>
        <taxon>Embryophyta</taxon>
        <taxon>Tracheophyta</taxon>
        <taxon>Spermatophyta</taxon>
        <taxon>Magnoliopsida</taxon>
        <taxon>eudicotyledons</taxon>
        <taxon>Gunneridae</taxon>
        <taxon>Pentapetalae</taxon>
        <taxon>Caryophyllales</taxon>
        <taxon>Caryophyllaceae</taxon>
        <taxon>Caryophylleae</taxon>
        <taxon>Saponaria</taxon>
    </lineage>
</organism>
<keyword evidence="8" id="KW-0378">Hydrolase</keyword>
<dbReference type="GO" id="GO:0004518">
    <property type="term" value="F:nuclease activity"/>
    <property type="evidence" value="ECO:0007669"/>
    <property type="project" value="UniProtKB-KW"/>
</dbReference>
<keyword evidence="6" id="KW-0227">DNA damage</keyword>
<dbReference type="GO" id="GO:0070260">
    <property type="term" value="F:5'-tyrosyl-DNA phosphodiesterase activity"/>
    <property type="evidence" value="ECO:0007669"/>
    <property type="project" value="TreeGrafter"/>
</dbReference>
<evidence type="ECO:0000259" key="13">
    <source>
        <dbReference type="PROSITE" id="PS01358"/>
    </source>
</evidence>
<keyword evidence="10" id="KW-0460">Magnesium</keyword>
<dbReference type="InterPro" id="IPR036443">
    <property type="entry name" value="Znf_RanBP2_sf"/>
</dbReference>
<proteinExistence type="predicted"/>
<comment type="cofactor">
    <cofactor evidence="2">
        <name>Mg(2+)</name>
        <dbReference type="ChEBI" id="CHEBI:18420"/>
    </cofactor>
</comment>
<keyword evidence="4" id="KW-0540">Nuclease</keyword>
<dbReference type="GO" id="GO:0008270">
    <property type="term" value="F:zinc ion binding"/>
    <property type="evidence" value="ECO:0007669"/>
    <property type="project" value="UniProtKB-KW"/>
</dbReference>
<evidence type="ECO:0000256" key="1">
    <source>
        <dbReference type="ARBA" id="ARBA00001936"/>
    </source>
</evidence>
<accession>A0AAW1KD15</accession>
<dbReference type="GO" id="GO:0005737">
    <property type="term" value="C:cytoplasm"/>
    <property type="evidence" value="ECO:0007669"/>
    <property type="project" value="TreeGrafter"/>
</dbReference>
<dbReference type="FunFam" id="3.60.10.10:FF:000058">
    <property type="entry name" value="Tyrosyl-DNA phosphodiesterase 2"/>
    <property type="match status" value="1"/>
</dbReference>